<evidence type="ECO:0000313" key="4">
    <source>
        <dbReference type="EMBL" id="KEZ52178.1"/>
    </source>
</evidence>
<evidence type="ECO:0000259" key="3">
    <source>
        <dbReference type="Pfam" id="PF00149"/>
    </source>
</evidence>
<keyword evidence="2" id="KW-0378">Hydrolase</keyword>
<dbReference type="Gene3D" id="3.60.21.10">
    <property type="match status" value="1"/>
</dbReference>
<evidence type="ECO:0000313" key="5">
    <source>
        <dbReference type="Proteomes" id="UP000028549"/>
    </source>
</evidence>
<evidence type="ECO:0000256" key="1">
    <source>
        <dbReference type="ARBA" id="ARBA00022723"/>
    </source>
</evidence>
<dbReference type="InterPro" id="IPR051158">
    <property type="entry name" value="Metallophosphoesterase_sf"/>
</dbReference>
<dbReference type="Proteomes" id="UP000028549">
    <property type="component" value="Unassembled WGS sequence"/>
</dbReference>
<dbReference type="GO" id="GO:0009245">
    <property type="term" value="P:lipid A biosynthetic process"/>
    <property type="evidence" value="ECO:0007669"/>
    <property type="project" value="TreeGrafter"/>
</dbReference>
<comment type="caution">
    <text evidence="4">The sequence shown here is derived from an EMBL/GenBank/DDBJ whole genome shotgun (WGS) entry which is preliminary data.</text>
</comment>
<evidence type="ECO:0000256" key="2">
    <source>
        <dbReference type="ARBA" id="ARBA00022801"/>
    </source>
</evidence>
<dbReference type="SUPFAM" id="SSF56300">
    <property type="entry name" value="Metallo-dependent phosphatases"/>
    <property type="match status" value="1"/>
</dbReference>
<sequence>MWFLAGCTGVFYLLFIVPTKWLKVERVDVPLGIDKKILHLSDIHIERNRISSEKIRDILKREKPDYVFITGDFTARESYIPRLEAYLTAFREHGMPVYAVFGNHDYRTFLLSLLLREWLEEKGVHVLINESIELEDFSLIGLDFYREDEFGVEKAFSNVSSKKPGIVLCHDPNDLAEVDKPFDLMLSGHLHGKQFNIPLFFKFISKGELAKRGIYKGFHEVEGRYLYISKGIGQAHWNLRFGVRSEMTIVNLRKKG</sequence>
<keyword evidence="5" id="KW-1185">Reference proteome</keyword>
<gene>
    <name evidence="4" type="ORF">GS18_0213970</name>
</gene>
<dbReference type="STRING" id="246786.GS18_0213970"/>
<dbReference type="PANTHER" id="PTHR31302:SF31">
    <property type="entry name" value="PHOSPHODIESTERASE YAEI"/>
    <property type="match status" value="1"/>
</dbReference>
<dbReference type="InterPro" id="IPR004843">
    <property type="entry name" value="Calcineurin-like_PHP"/>
</dbReference>
<dbReference type="InterPro" id="IPR029052">
    <property type="entry name" value="Metallo-depent_PP-like"/>
</dbReference>
<dbReference type="GO" id="GO:0008758">
    <property type="term" value="F:UDP-2,3-diacylglucosamine hydrolase activity"/>
    <property type="evidence" value="ECO:0007669"/>
    <property type="project" value="TreeGrafter"/>
</dbReference>
<dbReference type="EMBL" id="JNVC02000005">
    <property type="protein sequence ID" value="KEZ52178.1"/>
    <property type="molecule type" value="Genomic_DNA"/>
</dbReference>
<proteinExistence type="predicted"/>
<keyword evidence="1" id="KW-0479">Metal-binding</keyword>
<accession>A0A084GXW6</accession>
<feature type="domain" description="Calcineurin-like phosphoesterase" evidence="3">
    <location>
        <begin position="36"/>
        <end position="192"/>
    </location>
</feature>
<dbReference type="AlphaFoldDB" id="A0A084GXW6"/>
<dbReference type="Pfam" id="PF00149">
    <property type="entry name" value="Metallophos"/>
    <property type="match status" value="1"/>
</dbReference>
<name>A0A084GXW6_METID</name>
<dbReference type="GO" id="GO:0016020">
    <property type="term" value="C:membrane"/>
    <property type="evidence" value="ECO:0007669"/>
    <property type="project" value="GOC"/>
</dbReference>
<dbReference type="PANTHER" id="PTHR31302">
    <property type="entry name" value="TRANSMEMBRANE PROTEIN WITH METALLOPHOSPHOESTERASE DOMAIN-RELATED"/>
    <property type="match status" value="1"/>
</dbReference>
<protein>
    <recommendedName>
        <fullName evidence="3">Calcineurin-like phosphoesterase domain-containing protein</fullName>
    </recommendedName>
</protein>
<organism evidence="4 5">
    <name type="scientific">Metabacillus indicus</name>
    <name type="common">Bacillus indicus</name>
    <dbReference type="NCBI Taxonomy" id="246786"/>
    <lineage>
        <taxon>Bacteria</taxon>
        <taxon>Bacillati</taxon>
        <taxon>Bacillota</taxon>
        <taxon>Bacilli</taxon>
        <taxon>Bacillales</taxon>
        <taxon>Bacillaceae</taxon>
        <taxon>Metabacillus</taxon>
    </lineage>
</organism>
<reference evidence="4 5" key="1">
    <citation type="journal article" date="2005" name="Int. J. Syst. Evol. Microbiol.">
        <title>Bacillus cibi sp. nov., isolated from jeotgal, a traditional Korean fermented seafood.</title>
        <authorList>
            <person name="Yoon J.H."/>
            <person name="Lee C.H."/>
            <person name="Oh T.K."/>
        </authorList>
    </citation>
    <scope>NUCLEOTIDE SEQUENCE [LARGE SCALE GENOMIC DNA]</scope>
    <source>
        <strain evidence="4 5">DSM 16189</strain>
    </source>
</reference>
<dbReference type="GO" id="GO:0046872">
    <property type="term" value="F:metal ion binding"/>
    <property type="evidence" value="ECO:0007669"/>
    <property type="project" value="UniProtKB-KW"/>
</dbReference>